<dbReference type="PANTHER" id="PTHR35446:SF3">
    <property type="entry name" value="CMD DOMAIN-CONTAINING PROTEIN"/>
    <property type="match status" value="1"/>
</dbReference>
<dbReference type="Pfam" id="PF02627">
    <property type="entry name" value="CMD"/>
    <property type="match status" value="1"/>
</dbReference>
<dbReference type="NCBIfam" id="TIGR00778">
    <property type="entry name" value="ahpD_dom"/>
    <property type="match status" value="1"/>
</dbReference>
<dbReference type="InterPro" id="IPR003779">
    <property type="entry name" value="CMD-like"/>
</dbReference>
<evidence type="ECO:0000313" key="2">
    <source>
        <dbReference type="EMBL" id="OQW50940.1"/>
    </source>
</evidence>
<organism evidence="2 3">
    <name type="scientific">Candidatus Raskinella chloraquaticus</name>
    <dbReference type="NCBI Taxonomy" id="1951219"/>
    <lineage>
        <taxon>Bacteria</taxon>
        <taxon>Pseudomonadati</taxon>
        <taxon>Pseudomonadota</taxon>
        <taxon>Alphaproteobacteria</taxon>
        <taxon>Hyphomicrobiales</taxon>
        <taxon>Phreatobacteraceae</taxon>
        <taxon>Candidatus Raskinella</taxon>
    </lineage>
</organism>
<protein>
    <recommendedName>
        <fullName evidence="1">Carboxymuconolactone decarboxylase-like domain-containing protein</fullName>
    </recommendedName>
</protein>
<evidence type="ECO:0000259" key="1">
    <source>
        <dbReference type="Pfam" id="PF02627"/>
    </source>
</evidence>
<comment type="caution">
    <text evidence="2">The sequence shown here is derived from an EMBL/GenBank/DDBJ whole genome shotgun (WGS) entry which is preliminary data.</text>
</comment>
<accession>A0A1W9HTZ9</accession>
<dbReference type="RefSeq" id="WP_376801169.1">
    <property type="nucleotide sequence ID" value="NZ_DBNB01000009.1"/>
</dbReference>
<proteinExistence type="predicted"/>
<dbReference type="AlphaFoldDB" id="A0A1W9HTZ9"/>
<dbReference type="STRING" id="1827387.A4S15_13095"/>
<dbReference type="GO" id="GO:0051920">
    <property type="term" value="F:peroxiredoxin activity"/>
    <property type="evidence" value="ECO:0007669"/>
    <property type="project" value="InterPro"/>
</dbReference>
<dbReference type="Gene3D" id="1.20.1290.10">
    <property type="entry name" value="AhpD-like"/>
    <property type="match status" value="1"/>
</dbReference>
<dbReference type="EMBL" id="LWDL01000023">
    <property type="protein sequence ID" value="OQW50940.1"/>
    <property type="molecule type" value="Genomic_DNA"/>
</dbReference>
<dbReference type="PANTHER" id="PTHR35446">
    <property type="entry name" value="SI:CH211-175M2.5"/>
    <property type="match status" value="1"/>
</dbReference>
<reference evidence="2 3" key="1">
    <citation type="journal article" date="2017" name="Water Res.">
        <title>Comammox in drinking water systems.</title>
        <authorList>
            <person name="Wang Y."/>
            <person name="Ma L."/>
            <person name="Mao Y."/>
            <person name="Jiang X."/>
            <person name="Xia Y."/>
            <person name="Yu K."/>
            <person name="Li B."/>
            <person name="Zhang T."/>
        </authorList>
    </citation>
    <scope>NUCLEOTIDE SEQUENCE [LARGE SCALE GENOMIC DNA]</scope>
    <source>
        <strain evidence="2">SG_bin8</strain>
    </source>
</reference>
<dbReference type="Proteomes" id="UP000192872">
    <property type="component" value="Unassembled WGS sequence"/>
</dbReference>
<dbReference type="InterPro" id="IPR029032">
    <property type="entry name" value="AhpD-like"/>
</dbReference>
<gene>
    <name evidence="2" type="ORF">A4S15_13095</name>
</gene>
<evidence type="ECO:0000313" key="3">
    <source>
        <dbReference type="Proteomes" id="UP000192872"/>
    </source>
</evidence>
<feature type="domain" description="Carboxymuconolactone decarboxylase-like" evidence="1">
    <location>
        <begin position="42"/>
        <end position="119"/>
    </location>
</feature>
<sequence length="181" mass="18534">MPHITPLAHADSTGDVKTTLDTIKNRIGMVPNLYATLAKAPAALNGLLALGGALEKGHLSKPEAELIALIVGQLNDCSYCISAHSMIAKGAGISPADILAARAGTLTGGRNGAIVALAKAIVEKKGHVAAADIKAAKTGGLSEADILEVTAHVVKNIFTNYANHVADTDVDFPKVDLKLTA</sequence>
<dbReference type="SUPFAM" id="SSF69118">
    <property type="entry name" value="AhpD-like"/>
    <property type="match status" value="1"/>
</dbReference>
<name>A0A1W9HTZ9_9HYPH</name>
<dbReference type="InterPro" id="IPR004675">
    <property type="entry name" value="AhpD_core"/>
</dbReference>